<accession>A0AAW4P9A7</accession>
<proteinExistence type="inferred from homology"/>
<keyword evidence="9" id="KW-1185">Reference proteome</keyword>
<feature type="transmembrane region" description="Helical" evidence="7">
    <location>
        <begin position="287"/>
        <end position="304"/>
    </location>
</feature>
<dbReference type="EMBL" id="RKLT01000001">
    <property type="protein sequence ID" value="MBX0294454.1"/>
    <property type="molecule type" value="Genomic_DNA"/>
</dbReference>
<organism evidence="8 9">
    <name type="scientific">Haloarcula nitratireducens</name>
    <dbReference type="NCBI Taxonomy" id="2487749"/>
    <lineage>
        <taxon>Archaea</taxon>
        <taxon>Methanobacteriati</taxon>
        <taxon>Methanobacteriota</taxon>
        <taxon>Stenosarchaea group</taxon>
        <taxon>Halobacteria</taxon>
        <taxon>Halobacteriales</taxon>
        <taxon>Haloarculaceae</taxon>
        <taxon>Haloarcula</taxon>
    </lineage>
</organism>
<feature type="transmembrane region" description="Helical" evidence="7">
    <location>
        <begin position="215"/>
        <end position="237"/>
    </location>
</feature>
<dbReference type="GO" id="GO:0016020">
    <property type="term" value="C:membrane"/>
    <property type="evidence" value="ECO:0007669"/>
    <property type="project" value="UniProtKB-SubCell"/>
</dbReference>
<dbReference type="Proteomes" id="UP001430455">
    <property type="component" value="Unassembled WGS sequence"/>
</dbReference>
<evidence type="ECO:0000256" key="1">
    <source>
        <dbReference type="ARBA" id="ARBA00004141"/>
    </source>
</evidence>
<dbReference type="InterPro" id="IPR002549">
    <property type="entry name" value="AI-2E-like"/>
</dbReference>
<comment type="subcellular location">
    <subcellularLocation>
        <location evidence="1">Membrane</location>
        <topology evidence="1">Multi-pass membrane protein</topology>
    </subcellularLocation>
</comment>
<feature type="transmembrane region" description="Helical" evidence="7">
    <location>
        <begin position="257"/>
        <end position="275"/>
    </location>
</feature>
<comment type="caution">
    <text evidence="8">The sequence shown here is derived from an EMBL/GenBank/DDBJ whole genome shotgun (WGS) entry which is preliminary data.</text>
</comment>
<feature type="transmembrane region" description="Helical" evidence="7">
    <location>
        <begin position="42"/>
        <end position="60"/>
    </location>
</feature>
<reference evidence="8 9" key="1">
    <citation type="submission" date="2021-06" db="EMBL/GenBank/DDBJ databases">
        <title>Halomicroarcula sp. a new haloarchaeum isolated from saline soil.</title>
        <authorList>
            <person name="Duran-Viseras A."/>
            <person name="Sanchez-Porro C."/>
            <person name="Ventosa A."/>
        </authorList>
    </citation>
    <scope>NUCLEOTIDE SEQUENCE [LARGE SCALE GENOMIC DNA]</scope>
    <source>
        <strain evidence="8 9">F27</strain>
    </source>
</reference>
<evidence type="ECO:0000256" key="4">
    <source>
        <dbReference type="ARBA" id="ARBA00022989"/>
    </source>
</evidence>
<name>A0AAW4P9A7_9EURY</name>
<feature type="transmembrane region" description="Helical" evidence="7">
    <location>
        <begin position="120"/>
        <end position="146"/>
    </location>
</feature>
<evidence type="ECO:0000256" key="7">
    <source>
        <dbReference type="SAM" id="Phobius"/>
    </source>
</evidence>
<evidence type="ECO:0000313" key="8">
    <source>
        <dbReference type="EMBL" id="MBX0294454.1"/>
    </source>
</evidence>
<evidence type="ECO:0000256" key="6">
    <source>
        <dbReference type="SAM" id="MobiDB-lite"/>
    </source>
</evidence>
<keyword evidence="3 7" id="KW-0812">Transmembrane</keyword>
<dbReference type="Pfam" id="PF01594">
    <property type="entry name" value="AI-2E_transport"/>
    <property type="match status" value="1"/>
</dbReference>
<comment type="similarity">
    <text evidence="2">Belongs to the autoinducer-2 exporter (AI-2E) (TC 2.A.86) family.</text>
</comment>
<keyword evidence="4 7" id="KW-1133">Transmembrane helix</keyword>
<keyword evidence="5 7" id="KW-0472">Membrane</keyword>
<feature type="transmembrane region" description="Helical" evidence="7">
    <location>
        <begin position="182"/>
        <end position="203"/>
    </location>
</feature>
<protein>
    <submittedName>
        <fullName evidence="8">AI-2E family transporter</fullName>
    </submittedName>
</protein>
<evidence type="ECO:0000256" key="2">
    <source>
        <dbReference type="ARBA" id="ARBA00009773"/>
    </source>
</evidence>
<sequence length="392" mass="41356">MAFVAARFTGILVLGVFGYYATRPISRRMSRLVDSDRLAATFTVLVVLLPIFLLLSVLVVRAAQRARQFLNGSNTVSLLGQLPSLDSLSSVQRQQLRTLLSDPTALLSGRGGALLSNSDLILQVLSSTFNAILVLGLALTLAYVLLAKDTGLADAFVELVGGRETTTYAYAAAVDEDLESVFFGNLLFASIMAVVAVVAYWATNLLAPQGLQIPLVLVLGFLTGVASLVPVVVGKIVYVPVVAYLGFQALRSGSGGITFVAAALVGYVVVLDLLPQAVIQPYVSGRHFDMTLLLFAYILGPMALGWPGFFLFPILFVLVLEAVRIVLPELLHGERPRPTAELDLESGTDPVNERDDVPEAAGDNAGDIATSDAGDDSADPQTGGDGASSGSD</sequence>
<feature type="compositionally biased region" description="Gly residues" evidence="6">
    <location>
        <begin position="383"/>
        <end position="392"/>
    </location>
</feature>
<dbReference type="AlphaFoldDB" id="A0AAW4P9A7"/>
<evidence type="ECO:0000256" key="3">
    <source>
        <dbReference type="ARBA" id="ARBA00022692"/>
    </source>
</evidence>
<evidence type="ECO:0000256" key="5">
    <source>
        <dbReference type="ARBA" id="ARBA00023136"/>
    </source>
</evidence>
<gene>
    <name evidence="8" type="ORF">EGH23_06100</name>
</gene>
<feature type="region of interest" description="Disordered" evidence="6">
    <location>
        <begin position="338"/>
        <end position="392"/>
    </location>
</feature>
<evidence type="ECO:0000313" key="9">
    <source>
        <dbReference type="Proteomes" id="UP001430455"/>
    </source>
</evidence>